<dbReference type="PANTHER" id="PTHR47968:SF36">
    <property type="entry name" value="KINESIN HEAVY CHAIN ISOFORM X1"/>
    <property type="match status" value="1"/>
</dbReference>
<dbReference type="VEuPathDB" id="GiardiaDB:GL50581_2828"/>
<evidence type="ECO:0000256" key="6">
    <source>
        <dbReference type="PROSITE-ProRule" id="PRU00283"/>
    </source>
</evidence>
<dbReference type="GO" id="GO:0005524">
    <property type="term" value="F:ATP binding"/>
    <property type="evidence" value="ECO:0007669"/>
    <property type="project" value="UniProtKB-UniRule"/>
</dbReference>
<dbReference type="AlphaFoldDB" id="C6LVM2"/>
<gene>
    <name evidence="11" type="ORF">GL50581_2828</name>
</gene>
<evidence type="ECO:0000256" key="2">
    <source>
        <dbReference type="ARBA" id="ARBA00022741"/>
    </source>
</evidence>
<name>C6LVM2_GIAIB</name>
<dbReference type="SMART" id="SM00129">
    <property type="entry name" value="KISc"/>
    <property type="match status" value="1"/>
</dbReference>
<proteinExistence type="inferred from homology"/>
<comment type="similarity">
    <text evidence="6 7">Belongs to the TRAFAC class myosin-kinesin ATPase superfamily. Kinesin family.</text>
</comment>
<dbReference type="InterPro" id="IPR019821">
    <property type="entry name" value="Kinesin_motor_CS"/>
</dbReference>
<dbReference type="InterPro" id="IPR001752">
    <property type="entry name" value="Kinesin_motor_dom"/>
</dbReference>
<dbReference type="Gene3D" id="3.40.850.10">
    <property type="entry name" value="Kinesin motor domain"/>
    <property type="match status" value="1"/>
</dbReference>
<evidence type="ECO:0000256" key="9">
    <source>
        <dbReference type="SAM" id="MobiDB-lite"/>
    </source>
</evidence>
<accession>C6LVM2</accession>
<dbReference type="GO" id="GO:0005874">
    <property type="term" value="C:microtubule"/>
    <property type="evidence" value="ECO:0007669"/>
    <property type="project" value="UniProtKB-KW"/>
</dbReference>
<feature type="compositionally biased region" description="Basic and acidic residues" evidence="9">
    <location>
        <begin position="466"/>
        <end position="481"/>
    </location>
</feature>
<keyword evidence="4 8" id="KW-0175">Coiled coil</keyword>
<dbReference type="PANTHER" id="PTHR47968">
    <property type="entry name" value="CENTROMERE PROTEIN E"/>
    <property type="match status" value="1"/>
</dbReference>
<dbReference type="Pfam" id="PF00225">
    <property type="entry name" value="Kinesin"/>
    <property type="match status" value="1"/>
</dbReference>
<evidence type="ECO:0000256" key="3">
    <source>
        <dbReference type="ARBA" id="ARBA00022840"/>
    </source>
</evidence>
<reference evidence="11 12" key="1">
    <citation type="journal article" date="2009" name="PLoS Pathog.">
        <title>Draft genome sequencing of giardia intestinalis assemblage B isolate GS: is human giardiasis caused by two different species?</title>
        <authorList>
            <person name="Franzen O."/>
            <person name="Jerlstrom-Hultqvist J."/>
            <person name="Castro E."/>
            <person name="Sherwood E."/>
            <person name="Ankarklev J."/>
            <person name="Reiner D.S."/>
            <person name="Palm D."/>
            <person name="Andersson J.O."/>
            <person name="Andersson B."/>
            <person name="Svard S.G."/>
        </authorList>
    </citation>
    <scope>NUCLEOTIDE SEQUENCE [LARGE SCALE GENOMIC DNA]</scope>
    <source>
        <strain evidence="12">ATCC 50581 / GS clone H7</strain>
    </source>
</reference>
<dbReference type="OrthoDB" id="3176171at2759"/>
<dbReference type="EMBL" id="ACGJ01002422">
    <property type="protein sequence ID" value="EES99930.1"/>
    <property type="molecule type" value="Genomic_DNA"/>
</dbReference>
<dbReference type="SUPFAM" id="SSF52540">
    <property type="entry name" value="P-loop containing nucleoside triphosphate hydrolases"/>
    <property type="match status" value="1"/>
</dbReference>
<keyword evidence="3 6" id="KW-0067">ATP-binding</keyword>
<dbReference type="FunFam" id="3.40.850.10:FF:000192">
    <property type="entry name" value="Kinesin-like protein"/>
    <property type="match status" value="1"/>
</dbReference>
<dbReference type="CDD" id="cd00106">
    <property type="entry name" value="KISc"/>
    <property type="match status" value="1"/>
</dbReference>
<evidence type="ECO:0000256" key="4">
    <source>
        <dbReference type="ARBA" id="ARBA00023054"/>
    </source>
</evidence>
<evidence type="ECO:0000256" key="1">
    <source>
        <dbReference type="ARBA" id="ARBA00022701"/>
    </source>
</evidence>
<evidence type="ECO:0000313" key="12">
    <source>
        <dbReference type="Proteomes" id="UP000002488"/>
    </source>
</evidence>
<dbReference type="PROSITE" id="PS00411">
    <property type="entry name" value="KINESIN_MOTOR_1"/>
    <property type="match status" value="1"/>
</dbReference>
<dbReference type="GO" id="GO:0008017">
    <property type="term" value="F:microtubule binding"/>
    <property type="evidence" value="ECO:0007669"/>
    <property type="project" value="InterPro"/>
</dbReference>
<dbReference type="Pfam" id="PF13118">
    <property type="entry name" value="DUF3972"/>
    <property type="match status" value="1"/>
</dbReference>
<dbReference type="OMA" id="MHERRDF"/>
<feature type="binding site" evidence="6">
    <location>
        <begin position="132"/>
        <end position="139"/>
    </location>
    <ligand>
        <name>ATP</name>
        <dbReference type="ChEBI" id="CHEBI:30616"/>
    </ligand>
</feature>
<dbReference type="InterPro" id="IPR027640">
    <property type="entry name" value="Kinesin-like_fam"/>
</dbReference>
<dbReference type="GO" id="GO:0007018">
    <property type="term" value="P:microtubule-based movement"/>
    <property type="evidence" value="ECO:0007669"/>
    <property type="project" value="InterPro"/>
</dbReference>
<dbReference type="InterPro" id="IPR036961">
    <property type="entry name" value="Kinesin_motor_dom_sf"/>
</dbReference>
<sequence length="798" mass="88093">MEQQRSVTPTLPRTSSAKQLRNEKIRVIVRVRPSIPEDLHSNPVDEWCVQIPDMGDKDGRAIVPPDWYDGDRVRIPYTPFIRLRRTMHERRDFKFDAVLPHFTTQEDTYEIVARQRINDVLNGVNASIIMYGQTGSGKSYTSFGPPDDPLLTGVSRSNQVLTSHSGLVPRAISEIFNKLNESTVPYTATLSYVQIYKDQVFDLLSNLDANVNTNHLLLPLQIREDKGGIFVSNVTHLPVYQATNVFAAIMFAAKRRAVAATQMNSNSSRSHVLLTLTVERRYSTATKRGVLTFVDLAGSERVSKTMSDGERLSEAKKINQSLSALGNCVVALSTNRSFVPFRDSPLTRLLTESLSGNSKTLIVATIGPSSYNYDESYSTLQFATRCMSLRTNFVANTTPRASSKPVQGIAYDSSITMTTLGDFAVMEDDEDEKITCLTSQCPRCGVHLTILPRNAVESFAQAMSMQEDKDQLHDSPVHDQNDEASSCYSELSANRVSLIECAQKDAEDAHESSVYSPTKHTALVENYKKLVASLQETIRVLESENRAQKEALYCVQELFKGSMKSSLLRRMILDTMGDETTTPSVPYVEADDNIVSRFDSFHGTGQSDHVEGIGTEKAVVAQSLYDSDLYDSYNKLDPTEIQLPTLASRVPDVATALPAMSTATKDDCKGPNDTEGESPLLNNVLSSYLDEELPHKPVANSLLLSTCLPPDRKPNEAMSASTGGDKIGSKSAILISNEYIRSDSLGSSQRACKLLSPSSKAPLPVIIPKFRVKNKSSILVQEKPSSEMHLNELPDGEL</sequence>
<keyword evidence="5 6" id="KW-0505">Motor protein</keyword>
<keyword evidence="1 7" id="KW-0493">Microtubule</keyword>
<organism evidence="11 12">
    <name type="scientific">Giardia intestinalis (strain ATCC 50581 / GS clone H7)</name>
    <name type="common">Giardia lamblia</name>
    <dbReference type="NCBI Taxonomy" id="598745"/>
    <lineage>
        <taxon>Eukaryota</taxon>
        <taxon>Metamonada</taxon>
        <taxon>Diplomonadida</taxon>
        <taxon>Hexamitidae</taxon>
        <taxon>Giardiinae</taxon>
        <taxon>Giardia</taxon>
    </lineage>
</organism>
<keyword evidence="2 6" id="KW-0547">Nucleotide-binding</keyword>
<feature type="coiled-coil region" evidence="8">
    <location>
        <begin position="524"/>
        <end position="551"/>
    </location>
</feature>
<evidence type="ECO:0000259" key="10">
    <source>
        <dbReference type="PROSITE" id="PS50067"/>
    </source>
</evidence>
<protein>
    <recommendedName>
        <fullName evidence="7">Kinesin-like protein</fullName>
    </recommendedName>
</protein>
<evidence type="ECO:0000313" key="11">
    <source>
        <dbReference type="EMBL" id="EES99930.1"/>
    </source>
</evidence>
<dbReference type="PROSITE" id="PS50067">
    <property type="entry name" value="KINESIN_MOTOR_2"/>
    <property type="match status" value="1"/>
</dbReference>
<dbReference type="InterPro" id="IPR025002">
    <property type="entry name" value="DUF3972"/>
</dbReference>
<dbReference type="PRINTS" id="PR00380">
    <property type="entry name" value="KINESINHEAVY"/>
</dbReference>
<comment type="caution">
    <text evidence="11">The sequence shown here is derived from an EMBL/GenBank/DDBJ whole genome shotgun (WGS) entry which is preliminary data.</text>
</comment>
<evidence type="ECO:0000256" key="7">
    <source>
        <dbReference type="RuleBase" id="RU000394"/>
    </source>
</evidence>
<dbReference type="GO" id="GO:0003777">
    <property type="term" value="F:microtubule motor activity"/>
    <property type="evidence" value="ECO:0007669"/>
    <property type="project" value="InterPro"/>
</dbReference>
<evidence type="ECO:0000256" key="8">
    <source>
        <dbReference type="SAM" id="Coils"/>
    </source>
</evidence>
<feature type="domain" description="Kinesin motor" evidence="10">
    <location>
        <begin position="24"/>
        <end position="389"/>
    </location>
</feature>
<evidence type="ECO:0000256" key="5">
    <source>
        <dbReference type="ARBA" id="ARBA00023175"/>
    </source>
</evidence>
<dbReference type="InterPro" id="IPR027417">
    <property type="entry name" value="P-loop_NTPase"/>
</dbReference>
<feature type="region of interest" description="Disordered" evidence="9">
    <location>
        <begin position="465"/>
        <end position="485"/>
    </location>
</feature>
<dbReference type="Proteomes" id="UP000002488">
    <property type="component" value="Unassembled WGS sequence"/>
</dbReference>